<dbReference type="PANTHER" id="PTHR46599">
    <property type="entry name" value="PIGGYBAC TRANSPOSABLE ELEMENT-DERIVED PROTEIN 4"/>
    <property type="match status" value="1"/>
</dbReference>
<evidence type="ECO:0000259" key="2">
    <source>
        <dbReference type="Pfam" id="PF13843"/>
    </source>
</evidence>
<feature type="transmembrane region" description="Helical" evidence="1">
    <location>
        <begin position="52"/>
        <end position="74"/>
    </location>
</feature>
<name>A0AAV8WVA6_9CUCU</name>
<dbReference type="Proteomes" id="UP001162156">
    <property type="component" value="Unassembled WGS sequence"/>
</dbReference>
<dbReference type="InterPro" id="IPR029526">
    <property type="entry name" value="PGBD"/>
</dbReference>
<dbReference type="PANTHER" id="PTHR46599:SF3">
    <property type="entry name" value="PIGGYBAC TRANSPOSABLE ELEMENT-DERIVED PROTEIN 4"/>
    <property type="match status" value="1"/>
</dbReference>
<comment type="caution">
    <text evidence="3">The sequence shown here is derived from an EMBL/GenBank/DDBJ whole genome shotgun (WGS) entry which is preliminary data.</text>
</comment>
<accession>A0AAV8WVA6</accession>
<dbReference type="EMBL" id="JANEYF010004655">
    <property type="protein sequence ID" value="KAJ8930478.1"/>
    <property type="molecule type" value="Genomic_DNA"/>
</dbReference>
<evidence type="ECO:0000313" key="3">
    <source>
        <dbReference type="EMBL" id="KAJ8930478.1"/>
    </source>
</evidence>
<sequence>MELYATNWQKKNRNDEEIRKSIAIVEYNVGKEGVDISDQMASYFSPLRKTIWWYHKAVFELLLNTAVVNSFIMFKKLKPEKHNISQFKEQIILAMLANDSTQKRL</sequence>
<gene>
    <name evidence="3" type="ORF">NQ314_016705</name>
</gene>
<evidence type="ECO:0000256" key="1">
    <source>
        <dbReference type="SAM" id="Phobius"/>
    </source>
</evidence>
<keyword evidence="1" id="KW-0472">Membrane</keyword>
<reference evidence="3" key="1">
    <citation type="journal article" date="2023" name="Insect Mol. Biol.">
        <title>Genome sequencing provides insights into the evolution of gene families encoding plant cell wall-degrading enzymes in longhorned beetles.</title>
        <authorList>
            <person name="Shin N.R."/>
            <person name="Okamura Y."/>
            <person name="Kirsch R."/>
            <person name="Pauchet Y."/>
        </authorList>
    </citation>
    <scope>NUCLEOTIDE SEQUENCE</scope>
    <source>
        <strain evidence="3">RBIC_L_NR</strain>
    </source>
</reference>
<keyword evidence="1" id="KW-0812">Transmembrane</keyword>
<evidence type="ECO:0000313" key="4">
    <source>
        <dbReference type="Proteomes" id="UP001162156"/>
    </source>
</evidence>
<keyword evidence="4" id="KW-1185">Reference proteome</keyword>
<protein>
    <recommendedName>
        <fullName evidence="2">PiggyBac transposable element-derived protein domain-containing protein</fullName>
    </recommendedName>
</protein>
<feature type="domain" description="PiggyBac transposable element-derived protein" evidence="2">
    <location>
        <begin position="9"/>
        <end position="71"/>
    </location>
</feature>
<proteinExistence type="predicted"/>
<dbReference type="AlphaFoldDB" id="A0AAV8WVA6"/>
<dbReference type="Pfam" id="PF13843">
    <property type="entry name" value="DDE_Tnp_1_7"/>
    <property type="match status" value="1"/>
</dbReference>
<organism evidence="3 4">
    <name type="scientific">Rhamnusium bicolor</name>
    <dbReference type="NCBI Taxonomy" id="1586634"/>
    <lineage>
        <taxon>Eukaryota</taxon>
        <taxon>Metazoa</taxon>
        <taxon>Ecdysozoa</taxon>
        <taxon>Arthropoda</taxon>
        <taxon>Hexapoda</taxon>
        <taxon>Insecta</taxon>
        <taxon>Pterygota</taxon>
        <taxon>Neoptera</taxon>
        <taxon>Endopterygota</taxon>
        <taxon>Coleoptera</taxon>
        <taxon>Polyphaga</taxon>
        <taxon>Cucujiformia</taxon>
        <taxon>Chrysomeloidea</taxon>
        <taxon>Cerambycidae</taxon>
        <taxon>Lepturinae</taxon>
        <taxon>Rhagiini</taxon>
        <taxon>Rhamnusium</taxon>
    </lineage>
</organism>
<keyword evidence="1" id="KW-1133">Transmembrane helix</keyword>